<reference evidence="2" key="1">
    <citation type="journal article" date="2006" name="PLoS Biol.">
        <title>Macronuclear genome sequence of the ciliate Tetrahymena thermophila, a model eukaryote.</title>
        <authorList>
            <person name="Eisen J.A."/>
            <person name="Coyne R.S."/>
            <person name="Wu M."/>
            <person name="Wu D."/>
            <person name="Thiagarajan M."/>
            <person name="Wortman J.R."/>
            <person name="Badger J.H."/>
            <person name="Ren Q."/>
            <person name="Amedeo P."/>
            <person name="Jones K.M."/>
            <person name="Tallon L.J."/>
            <person name="Delcher A.L."/>
            <person name="Salzberg S.L."/>
            <person name="Silva J.C."/>
            <person name="Haas B.J."/>
            <person name="Majoros W.H."/>
            <person name="Farzad M."/>
            <person name="Carlton J.M."/>
            <person name="Smith R.K. Jr."/>
            <person name="Garg J."/>
            <person name="Pearlman R.E."/>
            <person name="Karrer K.M."/>
            <person name="Sun L."/>
            <person name="Manning G."/>
            <person name="Elde N.C."/>
            <person name="Turkewitz A.P."/>
            <person name="Asai D.J."/>
            <person name="Wilkes D.E."/>
            <person name="Wang Y."/>
            <person name="Cai H."/>
            <person name="Collins K."/>
            <person name="Stewart B.A."/>
            <person name="Lee S.R."/>
            <person name="Wilamowska K."/>
            <person name="Weinberg Z."/>
            <person name="Ruzzo W.L."/>
            <person name="Wloga D."/>
            <person name="Gaertig J."/>
            <person name="Frankel J."/>
            <person name="Tsao C.-C."/>
            <person name="Gorovsky M.A."/>
            <person name="Keeling P.J."/>
            <person name="Waller R.F."/>
            <person name="Patron N.J."/>
            <person name="Cherry J.M."/>
            <person name="Stover N.A."/>
            <person name="Krieger C.J."/>
            <person name="del Toro C."/>
            <person name="Ryder H.F."/>
            <person name="Williamson S.C."/>
            <person name="Barbeau R.A."/>
            <person name="Hamilton E.P."/>
            <person name="Orias E."/>
        </authorList>
    </citation>
    <scope>NUCLEOTIDE SEQUENCE [LARGE SCALE GENOMIC DNA]</scope>
    <source>
        <strain evidence="2">SB210</strain>
    </source>
</reference>
<name>W7XIP7_TETTS</name>
<keyword evidence="2" id="KW-1185">Reference proteome</keyword>
<dbReference type="KEGG" id="tet:TTHERM_000402199"/>
<dbReference type="Proteomes" id="UP000009168">
    <property type="component" value="Unassembled WGS sequence"/>
</dbReference>
<dbReference type="GeneID" id="24438777"/>
<accession>W7XIP7</accession>
<sequence>MKIHATIVDFLWSAISKFSLKQRGQSKKQNPPLNKNPQILKSLEENGIMIIISKQRNSANSNIMFLDQLLHKDKVKVDPAKKVAIYLQNYILSSLQIRNKKF</sequence>
<organism evidence="1 2">
    <name type="scientific">Tetrahymena thermophila (strain SB210)</name>
    <dbReference type="NCBI Taxonomy" id="312017"/>
    <lineage>
        <taxon>Eukaryota</taxon>
        <taxon>Sar</taxon>
        <taxon>Alveolata</taxon>
        <taxon>Ciliophora</taxon>
        <taxon>Intramacronucleata</taxon>
        <taxon>Oligohymenophorea</taxon>
        <taxon>Hymenostomatida</taxon>
        <taxon>Tetrahymenina</taxon>
        <taxon>Tetrahymenidae</taxon>
        <taxon>Tetrahymena</taxon>
    </lineage>
</organism>
<evidence type="ECO:0000313" key="2">
    <source>
        <dbReference type="Proteomes" id="UP000009168"/>
    </source>
</evidence>
<evidence type="ECO:0000313" key="1">
    <source>
        <dbReference type="EMBL" id="EWS74796.1"/>
    </source>
</evidence>
<dbReference type="RefSeq" id="XP_012652689.1">
    <property type="nucleotide sequence ID" value="XM_012797235.1"/>
</dbReference>
<proteinExistence type="predicted"/>
<dbReference type="EMBL" id="GG662719">
    <property type="protein sequence ID" value="EWS74796.1"/>
    <property type="molecule type" value="Genomic_DNA"/>
</dbReference>
<dbReference type="AlphaFoldDB" id="W7XIP7"/>
<gene>
    <name evidence="1" type="ORF">TTHERM_000402199</name>
</gene>
<dbReference type="InParanoid" id="W7XIP7"/>
<protein>
    <submittedName>
        <fullName evidence="1">Uncharacterized protein</fullName>
    </submittedName>
</protein>